<keyword evidence="3" id="KW-1185">Reference proteome</keyword>
<feature type="region of interest" description="Disordered" evidence="1">
    <location>
        <begin position="1"/>
        <end position="42"/>
    </location>
</feature>
<name>A0A8T3BUF1_DENNO</name>
<dbReference type="EMBL" id="JAGYWB010000005">
    <property type="protein sequence ID" value="KAI0522594.1"/>
    <property type="molecule type" value="Genomic_DNA"/>
</dbReference>
<gene>
    <name evidence="2" type="ORF">KFK09_004975</name>
</gene>
<evidence type="ECO:0000313" key="2">
    <source>
        <dbReference type="EMBL" id="KAI0522594.1"/>
    </source>
</evidence>
<dbReference type="Proteomes" id="UP000829196">
    <property type="component" value="Unassembled WGS sequence"/>
</dbReference>
<sequence length="91" mass="9811">MLAGREGFDGQGDSDLEDSAAKGDERPGEVRGSGRAERVKPLLRPPFSRSLTLSSFALGTDRYGGSRSLSFFFSRTHAQSRSPPSLPMPLP</sequence>
<feature type="compositionally biased region" description="Basic and acidic residues" evidence="1">
    <location>
        <begin position="19"/>
        <end position="40"/>
    </location>
</feature>
<evidence type="ECO:0000256" key="1">
    <source>
        <dbReference type="SAM" id="MobiDB-lite"/>
    </source>
</evidence>
<dbReference type="AlphaFoldDB" id="A0A8T3BUF1"/>
<evidence type="ECO:0000313" key="3">
    <source>
        <dbReference type="Proteomes" id="UP000829196"/>
    </source>
</evidence>
<reference evidence="2" key="1">
    <citation type="journal article" date="2022" name="Front. Genet.">
        <title>Chromosome-Scale Assembly of the Dendrobium nobile Genome Provides Insights Into the Molecular Mechanism of the Biosynthesis of the Medicinal Active Ingredient of Dendrobium.</title>
        <authorList>
            <person name="Xu Q."/>
            <person name="Niu S.-C."/>
            <person name="Li K.-L."/>
            <person name="Zheng P.-J."/>
            <person name="Zhang X.-J."/>
            <person name="Jia Y."/>
            <person name="Liu Y."/>
            <person name="Niu Y.-X."/>
            <person name="Yu L.-H."/>
            <person name="Chen D.-F."/>
            <person name="Zhang G.-Q."/>
        </authorList>
    </citation>
    <scope>NUCLEOTIDE SEQUENCE</scope>
    <source>
        <tissue evidence="2">Leaf</tissue>
    </source>
</reference>
<protein>
    <submittedName>
        <fullName evidence="2">Uncharacterized protein</fullName>
    </submittedName>
</protein>
<accession>A0A8T3BUF1</accession>
<comment type="caution">
    <text evidence="2">The sequence shown here is derived from an EMBL/GenBank/DDBJ whole genome shotgun (WGS) entry which is preliminary data.</text>
</comment>
<organism evidence="2 3">
    <name type="scientific">Dendrobium nobile</name>
    <name type="common">Orchid</name>
    <dbReference type="NCBI Taxonomy" id="94219"/>
    <lineage>
        <taxon>Eukaryota</taxon>
        <taxon>Viridiplantae</taxon>
        <taxon>Streptophyta</taxon>
        <taxon>Embryophyta</taxon>
        <taxon>Tracheophyta</taxon>
        <taxon>Spermatophyta</taxon>
        <taxon>Magnoliopsida</taxon>
        <taxon>Liliopsida</taxon>
        <taxon>Asparagales</taxon>
        <taxon>Orchidaceae</taxon>
        <taxon>Epidendroideae</taxon>
        <taxon>Malaxideae</taxon>
        <taxon>Dendrobiinae</taxon>
        <taxon>Dendrobium</taxon>
    </lineage>
</organism>
<proteinExistence type="predicted"/>